<proteinExistence type="predicted"/>
<evidence type="ECO:0000256" key="1">
    <source>
        <dbReference type="SAM" id="Phobius"/>
    </source>
</evidence>
<keyword evidence="1" id="KW-0472">Membrane</keyword>
<dbReference type="InterPro" id="IPR018729">
    <property type="entry name" value="DUF2269_transmembrane"/>
</dbReference>
<comment type="caution">
    <text evidence="2">The sequence shown here is derived from an EMBL/GenBank/DDBJ whole genome shotgun (WGS) entry which is preliminary data.</text>
</comment>
<protein>
    <submittedName>
        <fullName evidence="2">DUF2269 family protein</fullName>
    </submittedName>
</protein>
<dbReference type="RefSeq" id="WP_320261738.1">
    <property type="nucleotide sequence ID" value="NZ_JAVIIX010000002.1"/>
</dbReference>
<feature type="transmembrane region" description="Helical" evidence="1">
    <location>
        <begin position="6"/>
        <end position="29"/>
    </location>
</feature>
<accession>A0ABU4XDB2</accession>
<sequence>MLYGTVLGIHAYAMCAALLLFVANELLLIPARRGQPGPARLAFFASRFAGLLVGAGVLAGIVLVFLGGWSLLTPWLVVSLALVAALMAVEHKLVRPWATQAQAALRGAISGKEIKAFAGDKRALVGRLTMIMLFALIVALMTAKPQLNVFA</sequence>
<dbReference type="EMBL" id="JAVIIZ010000005">
    <property type="protein sequence ID" value="MDX8472770.1"/>
    <property type="molecule type" value="Genomic_DNA"/>
</dbReference>
<dbReference type="Proteomes" id="UP001271780">
    <property type="component" value="Unassembled WGS sequence"/>
</dbReference>
<organism evidence="2 3">
    <name type="scientific">Mesorhizobium dulcispinae</name>
    <dbReference type="NCBI Taxonomy" id="3072316"/>
    <lineage>
        <taxon>Bacteria</taxon>
        <taxon>Pseudomonadati</taxon>
        <taxon>Pseudomonadota</taxon>
        <taxon>Alphaproteobacteria</taxon>
        <taxon>Hyphomicrobiales</taxon>
        <taxon>Phyllobacteriaceae</taxon>
        <taxon>Mesorhizobium</taxon>
    </lineage>
</organism>
<keyword evidence="1" id="KW-1133">Transmembrane helix</keyword>
<evidence type="ECO:0000313" key="3">
    <source>
        <dbReference type="Proteomes" id="UP001271780"/>
    </source>
</evidence>
<gene>
    <name evidence="2" type="ORF">RFM27_11865</name>
</gene>
<feature type="transmembrane region" description="Helical" evidence="1">
    <location>
        <begin position="72"/>
        <end position="89"/>
    </location>
</feature>
<reference evidence="2 3" key="1">
    <citation type="submission" date="2023-08" db="EMBL/GenBank/DDBJ databases">
        <title>Implementing the SeqCode for naming new Mesorhizobium species isolated from Vachellia karroo root nodules.</title>
        <authorList>
            <person name="Van Lill M."/>
        </authorList>
    </citation>
    <scope>NUCLEOTIDE SEQUENCE [LARGE SCALE GENOMIC DNA]</scope>
    <source>
        <strain evidence="2 3">VK23A</strain>
    </source>
</reference>
<keyword evidence="3" id="KW-1185">Reference proteome</keyword>
<evidence type="ECO:0000313" key="2">
    <source>
        <dbReference type="EMBL" id="MDX8472770.1"/>
    </source>
</evidence>
<feature type="transmembrane region" description="Helical" evidence="1">
    <location>
        <begin position="41"/>
        <end position="66"/>
    </location>
</feature>
<name>A0ABU4XDB2_9HYPH</name>
<dbReference type="Pfam" id="PF10027">
    <property type="entry name" value="DUF2269"/>
    <property type="match status" value="1"/>
</dbReference>
<feature type="transmembrane region" description="Helical" evidence="1">
    <location>
        <begin position="124"/>
        <end position="143"/>
    </location>
</feature>
<keyword evidence="1" id="KW-0812">Transmembrane</keyword>